<evidence type="ECO:0000256" key="4">
    <source>
        <dbReference type="ARBA" id="ARBA00023163"/>
    </source>
</evidence>
<gene>
    <name evidence="5" type="primary">yidZ_2</name>
    <name evidence="5" type="ORF">NCTC11938_04991</name>
</gene>
<accession>A0A379GI67</accession>
<dbReference type="EMBL" id="UGTS01000006">
    <property type="protein sequence ID" value="SUC40689.1"/>
    <property type="molecule type" value="Genomic_DNA"/>
</dbReference>
<keyword evidence="3" id="KW-0238">DNA-binding</keyword>
<evidence type="ECO:0000256" key="1">
    <source>
        <dbReference type="ARBA" id="ARBA00009437"/>
    </source>
</evidence>
<evidence type="ECO:0000313" key="5">
    <source>
        <dbReference type="EMBL" id="SUC40689.1"/>
    </source>
</evidence>
<dbReference type="PANTHER" id="PTHR30118:SF11">
    <property type="entry name" value="HTH-TYPE TRANSCRIPTIONAL REGULATOR YIDZ"/>
    <property type="match status" value="1"/>
</dbReference>
<sequence>MIDYEILFDDIPLVYLHKNHPLMKMKWDLNNFLSFSQVSTEYDKQSHWALDNILKEMNKSRQIAITYTSFEQSLLMISQPDHQLITCAPGYCRYYVKTHFPDIVTLPIPLPPVFLDQLHLPFVLLWHKRNSHNTKIIWLRNTIRKSINQQTSDI</sequence>
<protein>
    <submittedName>
        <fullName evidence="5">LysR family transcriptional regulator</fullName>
    </submittedName>
</protein>
<dbReference type="InterPro" id="IPR050389">
    <property type="entry name" value="LysR-type_TF"/>
</dbReference>
<comment type="similarity">
    <text evidence="1">Belongs to the LysR transcriptional regulatory family.</text>
</comment>
<keyword evidence="4" id="KW-0804">Transcription</keyword>
<dbReference type="AlphaFoldDB" id="A0A379GI67"/>
<evidence type="ECO:0000313" key="6">
    <source>
        <dbReference type="Proteomes" id="UP000254191"/>
    </source>
</evidence>
<organism evidence="5 6">
    <name type="scientific">Proteus mirabilis</name>
    <dbReference type="NCBI Taxonomy" id="584"/>
    <lineage>
        <taxon>Bacteria</taxon>
        <taxon>Pseudomonadati</taxon>
        <taxon>Pseudomonadota</taxon>
        <taxon>Gammaproteobacteria</taxon>
        <taxon>Enterobacterales</taxon>
        <taxon>Morganellaceae</taxon>
        <taxon>Proteus</taxon>
    </lineage>
</organism>
<dbReference type="SUPFAM" id="SSF53850">
    <property type="entry name" value="Periplasmic binding protein-like II"/>
    <property type="match status" value="1"/>
</dbReference>
<proteinExistence type="inferred from homology"/>
<keyword evidence="2" id="KW-0805">Transcription regulation</keyword>
<name>A0A379GI67_PROMI</name>
<dbReference type="Proteomes" id="UP000254191">
    <property type="component" value="Unassembled WGS sequence"/>
</dbReference>
<reference evidence="5 6" key="1">
    <citation type="submission" date="2018-06" db="EMBL/GenBank/DDBJ databases">
        <authorList>
            <consortium name="Pathogen Informatics"/>
            <person name="Doyle S."/>
        </authorList>
    </citation>
    <scope>NUCLEOTIDE SEQUENCE [LARGE SCALE GENOMIC DNA]</scope>
    <source>
        <strain evidence="5 6">NCTC11938</strain>
    </source>
</reference>
<evidence type="ECO:0000256" key="3">
    <source>
        <dbReference type="ARBA" id="ARBA00023125"/>
    </source>
</evidence>
<dbReference type="PANTHER" id="PTHR30118">
    <property type="entry name" value="HTH-TYPE TRANSCRIPTIONAL REGULATOR LEUO-RELATED"/>
    <property type="match status" value="1"/>
</dbReference>
<dbReference type="Gene3D" id="3.40.190.10">
    <property type="entry name" value="Periplasmic binding protein-like II"/>
    <property type="match status" value="2"/>
</dbReference>
<evidence type="ECO:0000256" key="2">
    <source>
        <dbReference type="ARBA" id="ARBA00023015"/>
    </source>
</evidence>
<dbReference type="GO" id="GO:0006355">
    <property type="term" value="P:regulation of DNA-templated transcription"/>
    <property type="evidence" value="ECO:0007669"/>
    <property type="project" value="TreeGrafter"/>
</dbReference>
<dbReference type="GO" id="GO:0003677">
    <property type="term" value="F:DNA binding"/>
    <property type="evidence" value="ECO:0007669"/>
    <property type="project" value="UniProtKB-KW"/>
</dbReference>